<sequence length="587" mass="66062">MDSSTSTSTIIPAADEAVPAPEKSSVRCASRSSSSSRRSRSSSSSRSSRRRIVVSEKRRLVILALRYVISQKEYAFVRRRVLAKAPPSIASNTPTRAEFDAVVKAATWDDFLPASSRAGLRMLLLCNVLLNSFQYIVGRLRSRKLNTPPPPLRLLFLNKPNFLSACSLSTLIVFHRLLYRFFYQLRSNLQLPEAKEFRQKYPKASQLFLSPRAPPLTASLAGFALLLHPATDRRVTISVYTFVKALEFIYNRYEDEGWFQNRPWWLGSWLLFPLTSGQLLYSFLFERYAFPEEYCNFITKYSPEYIQPRPVDLSPHLPWPDTFEVLDSLPKIASLRFPPFSSPILFPHGKPLPTTLTSISPIVSPAHPAIKSLQCALLHPSEPSCLKTYIHFWASELPRISRFLAAIYCVAWIPRYKKALSDPTLALKKITSATALTSLFITGALGSAWAACCLLQSFLPAIILPKLRFWLAGFLAGLWAAVDRHNGRANFLYSARIGLVSAWKVLHHKGWVAPLRNGDVLLFVAALMAVNSVYDTDPAAISGGVARRVLASLRGRGFRDYVAEKMEREKRVAPLTEEEVPVERKVL</sequence>
<proteinExistence type="predicted"/>
<dbReference type="InParanoid" id="A0A5J5EK81"/>
<feature type="region of interest" description="Disordered" evidence="1">
    <location>
        <begin position="1"/>
        <end position="49"/>
    </location>
</feature>
<evidence type="ECO:0000256" key="1">
    <source>
        <dbReference type="SAM" id="MobiDB-lite"/>
    </source>
</evidence>
<dbReference type="PANTHER" id="PTHR12459">
    <property type="entry name" value="TRANSMEMBRANE PROTEIN 135-RELATED"/>
    <property type="match status" value="1"/>
</dbReference>
<dbReference type="Proteomes" id="UP000326924">
    <property type="component" value="Unassembled WGS sequence"/>
</dbReference>
<name>A0A5J5EK81_9PEZI</name>
<dbReference type="PANTHER" id="PTHR12459:SF19">
    <property type="entry name" value="TRANSMEMBRANE PROTEIN 135 N-TERMINAL DOMAIN-CONTAINING PROTEIN"/>
    <property type="match status" value="1"/>
</dbReference>
<dbReference type="InterPro" id="IPR026749">
    <property type="entry name" value="Tmem135"/>
</dbReference>
<dbReference type="AlphaFoldDB" id="A0A5J5EK81"/>
<keyword evidence="3" id="KW-1185">Reference proteome</keyword>
<dbReference type="EMBL" id="VXIS01000228">
    <property type="protein sequence ID" value="KAA8896075.1"/>
    <property type="molecule type" value="Genomic_DNA"/>
</dbReference>
<evidence type="ECO:0000313" key="3">
    <source>
        <dbReference type="Proteomes" id="UP000326924"/>
    </source>
</evidence>
<reference evidence="2 3" key="1">
    <citation type="submission" date="2019-09" db="EMBL/GenBank/DDBJ databases">
        <title>Draft genome of the ectomycorrhizal ascomycete Sphaerosporella brunnea.</title>
        <authorList>
            <consortium name="DOE Joint Genome Institute"/>
            <person name="Benucci G.M."/>
            <person name="Marozzi G."/>
            <person name="Antonielli L."/>
            <person name="Sanchez S."/>
            <person name="Marco P."/>
            <person name="Wang X."/>
            <person name="Falini L.B."/>
            <person name="Barry K."/>
            <person name="Haridas S."/>
            <person name="Lipzen A."/>
            <person name="Labutti K."/>
            <person name="Grigoriev I.V."/>
            <person name="Murat C."/>
            <person name="Martin F."/>
            <person name="Albertini E."/>
            <person name="Donnini D."/>
            <person name="Bonito G."/>
        </authorList>
    </citation>
    <scope>NUCLEOTIDE SEQUENCE [LARGE SCALE GENOMIC DNA]</scope>
    <source>
        <strain evidence="2 3">Sb_GMNB300</strain>
    </source>
</reference>
<organism evidence="2 3">
    <name type="scientific">Sphaerosporella brunnea</name>
    <dbReference type="NCBI Taxonomy" id="1250544"/>
    <lineage>
        <taxon>Eukaryota</taxon>
        <taxon>Fungi</taxon>
        <taxon>Dikarya</taxon>
        <taxon>Ascomycota</taxon>
        <taxon>Pezizomycotina</taxon>
        <taxon>Pezizomycetes</taxon>
        <taxon>Pezizales</taxon>
        <taxon>Pyronemataceae</taxon>
        <taxon>Sphaerosporella</taxon>
    </lineage>
</organism>
<comment type="caution">
    <text evidence="2">The sequence shown here is derived from an EMBL/GenBank/DDBJ whole genome shotgun (WGS) entry which is preliminary data.</text>
</comment>
<accession>A0A5J5EK81</accession>
<feature type="compositionally biased region" description="Low complexity" evidence="1">
    <location>
        <begin position="26"/>
        <end position="46"/>
    </location>
</feature>
<protein>
    <recommendedName>
        <fullName evidence="4">Transmembrane protein 135 N-terminal domain-containing protein</fullName>
    </recommendedName>
</protein>
<evidence type="ECO:0000313" key="2">
    <source>
        <dbReference type="EMBL" id="KAA8896075.1"/>
    </source>
</evidence>
<dbReference type="OrthoDB" id="291792at2759"/>
<gene>
    <name evidence="2" type="ORF">FN846DRAFT_966534</name>
</gene>
<evidence type="ECO:0008006" key="4">
    <source>
        <dbReference type="Google" id="ProtNLM"/>
    </source>
</evidence>